<protein>
    <recommendedName>
        <fullName evidence="9">Receptor-like serine/threonine-protein kinase</fullName>
    </recommendedName>
</protein>
<dbReference type="Pfam" id="PF00954">
    <property type="entry name" value="S_locus_glycop"/>
    <property type="match status" value="1"/>
</dbReference>
<keyword evidence="8" id="KW-1185">Reference proteome</keyword>
<keyword evidence="1" id="KW-0732">Signal</keyword>
<dbReference type="CDD" id="cd01098">
    <property type="entry name" value="PAN_AP_plant"/>
    <property type="match status" value="1"/>
</dbReference>
<dbReference type="GO" id="GO:0048544">
    <property type="term" value="P:recognition of pollen"/>
    <property type="evidence" value="ECO:0007669"/>
    <property type="project" value="InterPro"/>
</dbReference>
<dbReference type="PANTHER" id="PTHR32444:SF198">
    <property type="entry name" value="BULB-TYPE LECTIN DOMAIN-CONTAINING PROTEIN"/>
    <property type="match status" value="1"/>
</dbReference>
<dbReference type="SUPFAM" id="SSF56112">
    <property type="entry name" value="Protein kinase-like (PK-like)"/>
    <property type="match status" value="1"/>
</dbReference>
<name>A0A5J4ZRX7_9ASTE</name>
<dbReference type="SUPFAM" id="SSF51110">
    <property type="entry name" value="alpha-D-mannose-specific plant lectins"/>
    <property type="match status" value="2"/>
</dbReference>
<dbReference type="PROSITE" id="PS50927">
    <property type="entry name" value="BULB_LECTIN"/>
    <property type="match status" value="2"/>
</dbReference>
<proteinExistence type="predicted"/>
<reference evidence="7 8" key="1">
    <citation type="submission" date="2019-09" db="EMBL/GenBank/DDBJ databases">
        <title>A chromosome-level genome assembly of the Chinese tupelo Nyssa sinensis.</title>
        <authorList>
            <person name="Yang X."/>
            <person name="Kang M."/>
            <person name="Yang Y."/>
            <person name="Xiong H."/>
            <person name="Wang M."/>
            <person name="Zhang Z."/>
            <person name="Wang Z."/>
            <person name="Wu H."/>
            <person name="Ma T."/>
            <person name="Liu J."/>
            <person name="Xi Z."/>
        </authorList>
    </citation>
    <scope>NUCLEOTIDE SEQUENCE [LARGE SCALE GENOMIC DNA]</scope>
    <source>
        <strain evidence="7">J267</strain>
        <tissue evidence="7">Leaf</tissue>
    </source>
</reference>
<feature type="domain" description="Bulb-type lectin" evidence="5">
    <location>
        <begin position="556"/>
        <end position="677"/>
    </location>
</feature>
<dbReference type="InterPro" id="IPR036426">
    <property type="entry name" value="Bulb-type_lectin_dom_sf"/>
</dbReference>
<dbReference type="InterPro" id="IPR003609">
    <property type="entry name" value="Pan_app"/>
</dbReference>
<dbReference type="OrthoDB" id="1934880at2759"/>
<dbReference type="AlphaFoldDB" id="A0A5J4ZRX7"/>
<dbReference type="InterPro" id="IPR011009">
    <property type="entry name" value="Kinase-like_dom_sf"/>
</dbReference>
<keyword evidence="2" id="KW-1015">Disulfide bond</keyword>
<keyword evidence="4" id="KW-0472">Membrane</keyword>
<sequence>MDNNPQHSIPQRATQVMGLLTWANVTSLFQALILLSCFCLQACTAIDTITLAQPIKDPDTIISDGEAFKLGFFSPVNTSNRYLGTWYNNVPVMTVVWVANRDKPLNDSIGTVAISQDGNLVLLDRQKEIIWSSNASNSMVNSSAQLLDTGDLVLRDDSNQRKIWESFQDPSDSFLKSMRISKNVNTGEKIRMTSWKSPSDPSVGSFSAGIGDLNLPEIFIWNGSNPYWRSGPWNGQKFIGIPGMNSIYPHGFTVEDDGEGAVCMSFSYVNKSSIAYFVLNSEGTILLKYWSDGMEDWEISWSVPDTECDVYGKCGPFGSCNPQDSPKCTCLEGFEPNNIEEWNNGNFTSGCVRRRPLQCERSSNSSEVGKEDWFLKLEMMKVPDFAELGNINLEDECESRCFKNCSCVASAYYNGIGCMLWTGNLIDVQKFSTDGADLYIRLAYKELDKKQNMKVIIAVAVTVGSLTVAICTVYLRRWIAKHRDSQAEGKKKGKMLSKGGESFNERMPWDSMDQVKLEELPLFNFKKLAIATNNFHLGNKLGQGGFGLVYKARTAIDTITLAQPIKDPGTFISKGEAFQLGFFSPVNTSNRYVGIWYNNVSVMAVVWVANRDRPLNDSSRTLAISKDGNLVVLDGQEEIIWSSNVSNSVSNSSAQLLDSGDLALLDNSNRSIIWDSFQHPSDSFPKRISNNANTDQLYRVVFRIK</sequence>
<dbReference type="SMART" id="SM00473">
    <property type="entry name" value="PAN_AP"/>
    <property type="match status" value="1"/>
</dbReference>
<evidence type="ECO:0008006" key="9">
    <source>
        <dbReference type="Google" id="ProtNLM"/>
    </source>
</evidence>
<evidence type="ECO:0000313" key="7">
    <source>
        <dbReference type="EMBL" id="KAA8519917.1"/>
    </source>
</evidence>
<dbReference type="Pfam" id="PF01453">
    <property type="entry name" value="B_lectin"/>
    <property type="match status" value="2"/>
</dbReference>
<feature type="domain" description="Bulb-type lectin" evidence="5">
    <location>
        <begin position="46"/>
        <end position="167"/>
    </location>
</feature>
<gene>
    <name evidence="7" type="ORF">F0562_014173</name>
</gene>
<evidence type="ECO:0000256" key="2">
    <source>
        <dbReference type="ARBA" id="ARBA00023157"/>
    </source>
</evidence>
<evidence type="ECO:0000259" key="6">
    <source>
        <dbReference type="PROSITE" id="PS50948"/>
    </source>
</evidence>
<evidence type="ECO:0000259" key="5">
    <source>
        <dbReference type="PROSITE" id="PS50927"/>
    </source>
</evidence>
<dbReference type="EMBL" id="CM018049">
    <property type="protein sequence ID" value="KAA8519917.1"/>
    <property type="molecule type" value="Genomic_DNA"/>
</dbReference>
<evidence type="ECO:0000313" key="8">
    <source>
        <dbReference type="Proteomes" id="UP000325577"/>
    </source>
</evidence>
<dbReference type="InterPro" id="IPR000858">
    <property type="entry name" value="S_locus_glycoprot_dom"/>
</dbReference>
<dbReference type="SMART" id="SM00108">
    <property type="entry name" value="B_lectin"/>
    <property type="match status" value="2"/>
</dbReference>
<evidence type="ECO:0000256" key="1">
    <source>
        <dbReference type="ARBA" id="ARBA00022729"/>
    </source>
</evidence>
<dbReference type="PANTHER" id="PTHR32444">
    <property type="entry name" value="BULB-TYPE LECTIN DOMAIN-CONTAINING PROTEIN"/>
    <property type="match status" value="1"/>
</dbReference>
<evidence type="ECO:0000256" key="4">
    <source>
        <dbReference type="SAM" id="Phobius"/>
    </source>
</evidence>
<organism evidence="7 8">
    <name type="scientific">Nyssa sinensis</name>
    <dbReference type="NCBI Taxonomy" id="561372"/>
    <lineage>
        <taxon>Eukaryota</taxon>
        <taxon>Viridiplantae</taxon>
        <taxon>Streptophyta</taxon>
        <taxon>Embryophyta</taxon>
        <taxon>Tracheophyta</taxon>
        <taxon>Spermatophyta</taxon>
        <taxon>Magnoliopsida</taxon>
        <taxon>eudicotyledons</taxon>
        <taxon>Gunneridae</taxon>
        <taxon>Pentapetalae</taxon>
        <taxon>asterids</taxon>
        <taxon>Cornales</taxon>
        <taxon>Nyssaceae</taxon>
        <taxon>Nyssa</taxon>
    </lineage>
</organism>
<dbReference type="Gene3D" id="3.30.200.20">
    <property type="entry name" value="Phosphorylase Kinase, domain 1"/>
    <property type="match status" value="1"/>
</dbReference>
<dbReference type="Pfam" id="PF08276">
    <property type="entry name" value="PAN_2"/>
    <property type="match status" value="1"/>
</dbReference>
<keyword evidence="4" id="KW-0812">Transmembrane</keyword>
<keyword evidence="3" id="KW-0325">Glycoprotein</keyword>
<dbReference type="Proteomes" id="UP000325577">
    <property type="component" value="Linkage Group LG6"/>
</dbReference>
<dbReference type="Gene3D" id="2.90.10.10">
    <property type="entry name" value="Bulb-type lectin domain"/>
    <property type="match status" value="2"/>
</dbReference>
<dbReference type="CDD" id="cd00028">
    <property type="entry name" value="B_lectin"/>
    <property type="match status" value="2"/>
</dbReference>
<dbReference type="FunFam" id="2.90.10.10:FF:000001">
    <property type="entry name" value="G-type lectin S-receptor-like serine/threonine-protein kinase"/>
    <property type="match status" value="2"/>
</dbReference>
<dbReference type="InterPro" id="IPR001480">
    <property type="entry name" value="Bulb-type_lectin_dom"/>
</dbReference>
<feature type="domain" description="Apple" evidence="6">
    <location>
        <begin position="359"/>
        <end position="443"/>
    </location>
</feature>
<dbReference type="PROSITE" id="PS50948">
    <property type="entry name" value="PAN"/>
    <property type="match status" value="1"/>
</dbReference>
<keyword evidence="4" id="KW-1133">Transmembrane helix</keyword>
<feature type="transmembrane region" description="Helical" evidence="4">
    <location>
        <begin position="455"/>
        <end position="475"/>
    </location>
</feature>
<accession>A0A5J4ZRX7</accession>
<evidence type="ECO:0000256" key="3">
    <source>
        <dbReference type="ARBA" id="ARBA00023180"/>
    </source>
</evidence>